<dbReference type="RefSeq" id="WP_025994753.1">
    <property type="nucleotide sequence ID" value="NZ_LJRC01000016.1"/>
</dbReference>
<dbReference type="GeneID" id="47763175"/>
<evidence type="ECO:0000313" key="2">
    <source>
        <dbReference type="EMBL" id="KPY41452.1"/>
    </source>
</evidence>
<reference evidence="2 3" key="1">
    <citation type="submission" date="2015-09" db="EMBL/GenBank/DDBJ databases">
        <title>Genome announcement of multiple Pseudomonas syringae strains.</title>
        <authorList>
            <person name="Thakur S."/>
            <person name="Wang P.W."/>
            <person name="Gong Y."/>
            <person name="Weir B.S."/>
            <person name="Guttman D.S."/>
        </authorList>
    </citation>
    <scope>NUCLEOTIDE SEQUENCE [LARGE SCALE GENOMIC DNA]</scope>
    <source>
        <strain evidence="2 3">ICMP3956</strain>
    </source>
</reference>
<protein>
    <submittedName>
        <fullName evidence="2">Uncharacterized protein</fullName>
    </submittedName>
</protein>
<proteinExistence type="predicted"/>
<organism evidence="2 3">
    <name type="scientific">Pseudomonas syringae pv. primulae</name>
    <dbReference type="NCBI Taxonomy" id="251707"/>
    <lineage>
        <taxon>Bacteria</taxon>
        <taxon>Pseudomonadati</taxon>
        <taxon>Pseudomonadota</taxon>
        <taxon>Gammaproteobacteria</taxon>
        <taxon>Pseudomonadales</taxon>
        <taxon>Pseudomonadaceae</taxon>
        <taxon>Pseudomonas</taxon>
    </lineage>
</organism>
<feature type="signal peptide" evidence="1">
    <location>
        <begin position="1"/>
        <end position="31"/>
    </location>
</feature>
<sequence length="166" mass="18277">MTESRQGLQVALRTGLALLACLLLDVSRQVAADEVDDTALTFVQERKLGDGLAWLGYQVASRTTTFASIVETVGKTEAQELVQRELQRLQPDYQAEWDRHLATAYAHSFSAEELRSLSQGDGSSSVVNKFRARNTQVSAEMKASSSALLERYVSRALGNAQNILKQ</sequence>
<evidence type="ECO:0000256" key="1">
    <source>
        <dbReference type="SAM" id="SignalP"/>
    </source>
</evidence>
<evidence type="ECO:0000313" key="3">
    <source>
        <dbReference type="Proteomes" id="UP000050562"/>
    </source>
</evidence>
<gene>
    <name evidence="2" type="ORF">ALO52_01594</name>
</gene>
<dbReference type="PATRIC" id="fig|251707.3.peg.2047"/>
<dbReference type="Proteomes" id="UP000050562">
    <property type="component" value="Unassembled WGS sequence"/>
</dbReference>
<dbReference type="EMBL" id="LJRC01000016">
    <property type="protein sequence ID" value="KPY41452.1"/>
    <property type="molecule type" value="Genomic_DNA"/>
</dbReference>
<feature type="chain" id="PRO_5006172162" evidence="1">
    <location>
        <begin position="32"/>
        <end position="166"/>
    </location>
</feature>
<keyword evidence="1" id="KW-0732">Signal</keyword>
<accession>A0A0P9Y8V5</accession>
<name>A0A0P9Y8V5_9PSED</name>
<comment type="caution">
    <text evidence="2">The sequence shown here is derived from an EMBL/GenBank/DDBJ whole genome shotgun (WGS) entry which is preliminary data.</text>
</comment>
<dbReference type="AlphaFoldDB" id="A0A0P9Y8V5"/>